<reference evidence="1 2" key="1">
    <citation type="submission" date="2020-01" db="EMBL/GenBank/DDBJ databases">
        <title>Genome sequencing of strain KACC 21265.</title>
        <authorList>
            <person name="Heo J."/>
            <person name="Kim S.-J."/>
            <person name="Kim J.-S."/>
            <person name="Hong S.-B."/>
            <person name="Kwon S.-W."/>
        </authorList>
    </citation>
    <scope>NUCLEOTIDE SEQUENCE [LARGE SCALE GENOMIC DNA]</scope>
    <source>
        <strain evidence="1 2">KACC 21265</strain>
    </source>
</reference>
<protein>
    <submittedName>
        <fullName evidence="1">DUF1833 domain-containing protein</fullName>
    </submittedName>
</protein>
<dbReference type="AlphaFoldDB" id="A0A857J9F6"/>
<keyword evidence="2" id="KW-1185">Reference proteome</keyword>
<dbReference type="Pfam" id="PF08875">
    <property type="entry name" value="DUF1833"/>
    <property type="match status" value="1"/>
</dbReference>
<name>A0A857J9F6_9BURK</name>
<dbReference type="InterPro" id="IPR014974">
    <property type="entry name" value="DUF1833"/>
</dbReference>
<dbReference type="RefSeq" id="WP_160553181.1">
    <property type="nucleotide sequence ID" value="NZ_CP047650.1"/>
</dbReference>
<accession>A0A857J9F6</accession>
<evidence type="ECO:0000313" key="1">
    <source>
        <dbReference type="EMBL" id="QHI99368.1"/>
    </source>
</evidence>
<dbReference type="Proteomes" id="UP000464787">
    <property type="component" value="Chromosome"/>
</dbReference>
<dbReference type="KEGG" id="xyk:GT347_16110"/>
<dbReference type="EMBL" id="CP047650">
    <property type="protein sequence ID" value="QHI99368.1"/>
    <property type="molecule type" value="Genomic_DNA"/>
</dbReference>
<proteinExistence type="predicted"/>
<evidence type="ECO:0000313" key="2">
    <source>
        <dbReference type="Proteomes" id="UP000464787"/>
    </source>
</evidence>
<sequence length="164" mass="17993">MTLTPQMRAQLQRVNDRDGVLLFLAITHRAFAAPVRVVRDTRKCPRQELVDGVLQTVTYLPLPIEITLPQDVPREQARVQIQMDNVGRDVLSELEALPAGAALDVTVFITSRASPQTVDWDFTAAMTKATATYGSIAITIGDDSLFRAPAVALRYDAQTAPGLF</sequence>
<gene>
    <name evidence="1" type="ORF">GT347_16110</name>
</gene>
<organism evidence="1 2">
    <name type="scientific">Xylophilus rhododendri</name>
    <dbReference type="NCBI Taxonomy" id="2697032"/>
    <lineage>
        <taxon>Bacteria</taxon>
        <taxon>Pseudomonadati</taxon>
        <taxon>Pseudomonadota</taxon>
        <taxon>Betaproteobacteria</taxon>
        <taxon>Burkholderiales</taxon>
        <taxon>Xylophilus</taxon>
    </lineage>
</organism>